<feature type="chain" id="PRO_5026681204" evidence="17">
    <location>
        <begin position="25"/>
        <end position="1928"/>
    </location>
</feature>
<dbReference type="GO" id="GO:0017154">
    <property type="term" value="F:semaphorin receptor activity"/>
    <property type="evidence" value="ECO:0007669"/>
    <property type="project" value="InterPro"/>
</dbReference>
<dbReference type="FunFam" id="2.60.40.10:FF:001973">
    <property type="entry name" value="Plexin A4, B"/>
    <property type="match status" value="1"/>
</dbReference>
<dbReference type="InterPro" id="IPR016201">
    <property type="entry name" value="PSI"/>
</dbReference>
<dbReference type="InterPro" id="IPR036352">
    <property type="entry name" value="Semap_dom_sf"/>
</dbReference>
<evidence type="ECO:0000256" key="16">
    <source>
        <dbReference type="SAM" id="Phobius"/>
    </source>
</evidence>
<dbReference type="FunFam" id="2.60.40.10:FF:000203">
    <property type="entry name" value="Plexin B2"/>
    <property type="match status" value="1"/>
</dbReference>
<evidence type="ECO:0000256" key="9">
    <source>
        <dbReference type="ARBA" id="ARBA00022902"/>
    </source>
</evidence>
<dbReference type="Pfam" id="PF01833">
    <property type="entry name" value="TIG"/>
    <property type="match status" value="4"/>
</dbReference>
<evidence type="ECO:0000256" key="3">
    <source>
        <dbReference type="ARBA" id="ARBA00022473"/>
    </source>
</evidence>
<dbReference type="InterPro" id="IPR015943">
    <property type="entry name" value="WD40/YVTN_repeat-like_dom_sf"/>
</dbReference>
<dbReference type="GeneID" id="115876861"/>
<dbReference type="InterPro" id="IPR014756">
    <property type="entry name" value="Ig_E-set"/>
</dbReference>
<dbReference type="KEGG" id="soy:115876861"/>
<dbReference type="InterPro" id="IPR041362">
    <property type="entry name" value="TIG2_plexin"/>
</dbReference>
<evidence type="ECO:0000256" key="13">
    <source>
        <dbReference type="ARBA" id="ARBA00023170"/>
    </source>
</evidence>
<dbReference type="FunFam" id="3.10.20.90:FF:000213">
    <property type="entry name" value="Plexin A4, B"/>
    <property type="match status" value="1"/>
</dbReference>
<dbReference type="GO" id="GO:0008045">
    <property type="term" value="P:motor neuron axon guidance"/>
    <property type="evidence" value="ECO:0007669"/>
    <property type="project" value="TreeGrafter"/>
</dbReference>
<dbReference type="Proteomes" id="UP000504635">
    <property type="component" value="Unplaced"/>
</dbReference>
<dbReference type="InterPro" id="IPR041019">
    <property type="entry name" value="TIG1_plexin"/>
</dbReference>
<evidence type="ECO:0000313" key="19">
    <source>
        <dbReference type="Proteomes" id="UP000504635"/>
    </source>
</evidence>
<keyword evidence="3" id="KW-0217">Developmental protein</keyword>
<evidence type="ECO:0000256" key="14">
    <source>
        <dbReference type="ARBA" id="ARBA00023180"/>
    </source>
</evidence>
<dbReference type="SMART" id="SM00423">
    <property type="entry name" value="PSI"/>
    <property type="match status" value="3"/>
</dbReference>
<keyword evidence="10 16" id="KW-1133">Transmembrane helix</keyword>
<dbReference type="GO" id="GO:0097374">
    <property type="term" value="P:sensory neuron axon guidance"/>
    <property type="evidence" value="ECO:0007669"/>
    <property type="project" value="TreeGrafter"/>
</dbReference>
<dbReference type="FunFam" id="2.60.40.10:FF:000728">
    <property type="entry name" value="Plexin D1"/>
    <property type="match status" value="1"/>
</dbReference>
<dbReference type="PANTHER" id="PTHR22625">
    <property type="entry name" value="PLEXIN"/>
    <property type="match status" value="1"/>
</dbReference>
<dbReference type="InterPro" id="IPR013548">
    <property type="entry name" value="Plexin_cytoplasmic_RasGAP_dom"/>
</dbReference>
<organism evidence="19 20">
    <name type="scientific">Sitophilus oryzae</name>
    <name type="common">Rice weevil</name>
    <name type="synonym">Curculio oryzae</name>
    <dbReference type="NCBI Taxonomy" id="7048"/>
    <lineage>
        <taxon>Eukaryota</taxon>
        <taxon>Metazoa</taxon>
        <taxon>Ecdysozoa</taxon>
        <taxon>Arthropoda</taxon>
        <taxon>Hexapoda</taxon>
        <taxon>Insecta</taxon>
        <taxon>Pterygota</taxon>
        <taxon>Neoptera</taxon>
        <taxon>Endopterygota</taxon>
        <taxon>Coleoptera</taxon>
        <taxon>Polyphaga</taxon>
        <taxon>Cucujiformia</taxon>
        <taxon>Curculionidae</taxon>
        <taxon>Dryophthorinae</taxon>
        <taxon>Sitophilus</taxon>
    </lineage>
</organism>
<dbReference type="OrthoDB" id="125363at2759"/>
<keyword evidence="13" id="KW-0675">Receptor</keyword>
<keyword evidence="14" id="KW-0325">Glycoprotein</keyword>
<dbReference type="Gene3D" id="2.60.40.10">
    <property type="entry name" value="Immunoglobulins"/>
    <property type="match status" value="6"/>
</dbReference>
<dbReference type="Pfam" id="PF20170">
    <property type="entry name" value="Plexin_RBD"/>
    <property type="match status" value="1"/>
</dbReference>
<evidence type="ECO:0000259" key="18">
    <source>
        <dbReference type="PROSITE" id="PS51004"/>
    </source>
</evidence>
<dbReference type="InterPro" id="IPR031148">
    <property type="entry name" value="Plexin"/>
</dbReference>
<keyword evidence="4" id="KW-1003">Cell membrane</keyword>
<evidence type="ECO:0000256" key="4">
    <source>
        <dbReference type="ARBA" id="ARBA00022475"/>
    </source>
</evidence>
<comment type="caution">
    <text evidence="15">Lacks conserved residue(s) required for the propagation of feature annotation.</text>
</comment>
<dbReference type="Pfam" id="PF08337">
    <property type="entry name" value="Plexin_cytopl"/>
    <property type="match status" value="1"/>
</dbReference>
<sequence length="1928" mass="214808">MVGTGRVAAASAAAWLWLVALVGAAGLRGPGPGPGSGPLLAQYPRAGEPQLRLSHMAIDYKTRRIYVAGVNVLLQLDTNLNLEHFVVTGPKNDSPLCHPKGCNDPEIPLSLMDNYNKVLLVEPESRALISCGSLYQGACHRYRLGNISADARFIPISIAANDANASTYAFIGPKSYNPWGRPNVLYVGTTFTNNGEYRHDVPAISSRDLDSLDFAEYSFSKQSLLSIDVKYRDHFIVQYIYGFNASDYAYFVIVQKQSHLPGQEEQGYVSRLARTCINDPNYDSYTEVTLQCVDADRKYNLVQDAKITAAGAELAAAMGIEVASPVLVAVFRPARGITNEPQNHSALCIYSLRDIENKFIENIHMCFNGSVKYRNMGYISGPVLDGKCPASGSAGNIPNFCGDVGLKISGVTPITTTAALTFTNVSLSAIATASTGRHVLAFLGTTDGYIKKVLLNGPSPPEYEQVLVDPGNPILPDTTLSPTGDYLYVLSGSKVSKINVEHCSTYTNCSTCLESKDPYCGWCSLEKRCTVRSACQKASHSAPRWLSLGTGQQCIDFEQVLPERIPINQMTTVRLTIRTLPELPYGAKYKCVFGSSDPIDAQVTEFGLSCPTPDVSRRPKIPPKMDHILVPLSVRSSETNKDFVSRNFAYYDCGRHATCGECVRSKWACNWCVYENKCTDNASVCQRNIISGENNPVALPNHGYAYCPQFKKRDVILLPNNVLKDIVFEVKNLPHPQAGHIGFQCIVVIEGATMLVPARVDNEKYIVCDKTTYSYEANEGEHEASVRVVWNRNHHIDSINVILYKCDILGSHREHADCSLCVTRNSKYNCTWCGNSCQYFETCMHVPHIECPRPRIDIIKPLSGPIEGGTLLTIEGSNLGLKQEDVQGKIRIGDVPCKLVNYEVSVRIQCVTGPSRREHTAPIVVGNEAGYTESSVEFSYQDIRLTGIYPAMGPQSGGTLLAISGKYLNIGSEITAYLDDNICAVNLTQASSGRLTCITSKAQSAANIYKLTLSIDGANRTLEGNPFNYTQDPTIMEIKPLNSFVSGGKMIFVHGTNLDSIQKPEMEVYSYHEPNVPINSTVCTVLSSTQMECPSPAVNRIFESYNSKSKRSLRKPEAIKMKEPKLSLKIGFVMDNVQSVRNLEKHFPNLRSSILYVEDPIFIEFPNQIKLYKGDTLVIEGENLNAASDEADVVVTIGTKPCNVTSLAMSQLVCSPPELQPSDTDEDGIKTDMNLPLVVVRVGKSLRFPIGYLKYDLYKTLAFPPEAIILIAVGVILFAFFSVAVVVVYRRKSTQAEREYKRIQIQMDTLESNVRSECKLAFFSAFAELQTDMTDLTADLENSGIPTLDHTTYIMKVFFPGVSDHPILNALKVRLNGPKTNYDAAMLQFEQLINNKYFILTFIDILENQKSFNIRNKVNVASLLMVVLMDKMEYATDILKCLLLRLIDKSVNTKYPQLMLRRTESVVEKMLTNWMALCMYHYLKEYAGSSLFLLFKAIKHQIEKGLVDAITHDARYSLSEERLLRENVEHSTVTLHIVQDDLDEKIQCKVLDCDTVSQVKSKILDALFKNTPFSLRPSIHEVDLVLIFPSEWRHGRGGHLTLQDEDLTTKTIGGWKKLNTLAHYGVKESAVMSLISRQNDSFNNCKQPCHTCVSGMYLNNSQTPIFAHTNGDVEAPNHPRVFHLIKPVEDHQFPNNKILERTHKAIPEIFLTRLLSTKGTIQKFVDDFFMTILTVNEALPPAVKWLFDLLDEAARKYGIQDPEVVYAWKSNSLPLRFWVNFIKNPDFIFDINKTNTLDSCLSVIAQTFMDACSTTEHRLGKDSPSNKLLFAKDIPRYRDMVAQFYSDVAMLPVITDQEMGSAMQQLSAQQAEEFDTMAALKELYMYVTKYRDPLLEALSTDPVCWRLNLAQKLDSVAYTLGGEETSGC</sequence>
<dbReference type="SUPFAM" id="SSF101912">
    <property type="entry name" value="Sema domain"/>
    <property type="match status" value="1"/>
</dbReference>
<evidence type="ECO:0000313" key="20">
    <source>
        <dbReference type="RefSeq" id="XP_030748717.1"/>
    </source>
</evidence>
<dbReference type="InParanoid" id="A0A6J2XBV9"/>
<keyword evidence="5 16" id="KW-0812">Transmembrane</keyword>
<dbReference type="Gene3D" id="3.10.20.90">
    <property type="entry name" value="Phosphatidylinositol 3-kinase Catalytic Subunit, Chain A, domain 1"/>
    <property type="match status" value="1"/>
</dbReference>
<evidence type="ECO:0000256" key="6">
    <source>
        <dbReference type="ARBA" id="ARBA00022729"/>
    </source>
</evidence>
<dbReference type="SMART" id="SM00429">
    <property type="entry name" value="IPT"/>
    <property type="match status" value="4"/>
</dbReference>
<keyword evidence="8" id="KW-0221">Differentiation</keyword>
<dbReference type="GO" id="GO:0008360">
    <property type="term" value="P:regulation of cell shape"/>
    <property type="evidence" value="ECO:0007669"/>
    <property type="project" value="TreeGrafter"/>
</dbReference>
<dbReference type="GO" id="GO:0030334">
    <property type="term" value="P:regulation of cell migration"/>
    <property type="evidence" value="ECO:0007669"/>
    <property type="project" value="TreeGrafter"/>
</dbReference>
<dbReference type="CDD" id="cd12205">
    <property type="entry name" value="RasGAP_plexin"/>
    <property type="match status" value="1"/>
</dbReference>
<dbReference type="InterPro" id="IPR001627">
    <property type="entry name" value="Semap_dom"/>
</dbReference>
<dbReference type="InterPro" id="IPR002165">
    <property type="entry name" value="Plexin_repeat"/>
</dbReference>
<dbReference type="RefSeq" id="XP_030748717.1">
    <property type="nucleotide sequence ID" value="XM_030892857.1"/>
</dbReference>
<reference evidence="20" key="1">
    <citation type="submission" date="2025-08" db="UniProtKB">
        <authorList>
            <consortium name="RefSeq"/>
        </authorList>
    </citation>
    <scope>IDENTIFICATION</scope>
    <source>
        <tissue evidence="20">Gonads</tissue>
    </source>
</reference>
<feature type="transmembrane region" description="Helical" evidence="16">
    <location>
        <begin position="1267"/>
        <end position="1289"/>
    </location>
</feature>
<dbReference type="CDD" id="cd00603">
    <property type="entry name" value="IPT_PCSR"/>
    <property type="match status" value="1"/>
</dbReference>
<keyword evidence="9" id="KW-0524">Neurogenesis</keyword>
<dbReference type="Pfam" id="PF17960">
    <property type="entry name" value="TIG_plexin"/>
    <property type="match status" value="1"/>
</dbReference>
<protein>
    <submittedName>
        <fullName evidence="20">Plexin-B isoform X1</fullName>
    </submittedName>
</protein>
<evidence type="ECO:0000256" key="1">
    <source>
        <dbReference type="ARBA" id="ARBA00004251"/>
    </source>
</evidence>
<dbReference type="CDD" id="cd01180">
    <property type="entry name" value="IPT_plexin_repeat1"/>
    <property type="match status" value="1"/>
</dbReference>
<keyword evidence="12" id="KW-1015">Disulfide bond</keyword>
<dbReference type="SUPFAM" id="SSF48350">
    <property type="entry name" value="GTPase activation domain, GAP"/>
    <property type="match status" value="1"/>
</dbReference>
<dbReference type="SUPFAM" id="SSF103575">
    <property type="entry name" value="Plexin repeat"/>
    <property type="match status" value="1"/>
</dbReference>
<feature type="domain" description="Sema" evidence="18">
    <location>
        <begin position="37"/>
        <end position="500"/>
    </location>
</feature>
<dbReference type="Pfam" id="PF01403">
    <property type="entry name" value="Sema"/>
    <property type="match status" value="1"/>
</dbReference>
<evidence type="ECO:0000256" key="12">
    <source>
        <dbReference type="ARBA" id="ARBA00023157"/>
    </source>
</evidence>
<comment type="similarity">
    <text evidence="2">Belongs to the plexin family.</text>
</comment>
<evidence type="ECO:0000256" key="17">
    <source>
        <dbReference type="SAM" id="SignalP"/>
    </source>
</evidence>
<keyword evidence="6 17" id="KW-0732">Signal</keyword>
<dbReference type="PANTHER" id="PTHR22625:SF44">
    <property type="entry name" value="PLEXIN-B"/>
    <property type="match status" value="1"/>
</dbReference>
<feature type="signal peptide" evidence="17">
    <location>
        <begin position="1"/>
        <end position="24"/>
    </location>
</feature>
<evidence type="ECO:0000256" key="8">
    <source>
        <dbReference type="ARBA" id="ARBA00022782"/>
    </source>
</evidence>
<dbReference type="SMART" id="SM00630">
    <property type="entry name" value="Sema"/>
    <property type="match status" value="1"/>
</dbReference>
<comment type="subcellular location">
    <subcellularLocation>
        <location evidence="1">Cell membrane</location>
        <topology evidence="1">Single-pass type I membrane protein</topology>
    </subcellularLocation>
</comment>
<dbReference type="FunFam" id="2.60.40.10:FF:000071">
    <property type="entry name" value="Plexin A2"/>
    <property type="match status" value="1"/>
</dbReference>
<evidence type="ECO:0000256" key="7">
    <source>
        <dbReference type="ARBA" id="ARBA00022737"/>
    </source>
</evidence>
<dbReference type="FunFam" id="1.10.506.10:FF:000027">
    <property type="entry name" value="Plexin A, isoform B"/>
    <property type="match status" value="1"/>
</dbReference>
<dbReference type="PROSITE" id="PS51004">
    <property type="entry name" value="SEMA"/>
    <property type="match status" value="1"/>
</dbReference>
<dbReference type="Pfam" id="PF01437">
    <property type="entry name" value="PSI"/>
    <property type="match status" value="1"/>
</dbReference>
<dbReference type="Pfam" id="PF18020">
    <property type="entry name" value="TIG_2"/>
    <property type="match status" value="1"/>
</dbReference>
<name>A0A6J2XBV9_SITOR</name>
<dbReference type="GO" id="GO:0120025">
    <property type="term" value="C:plasma membrane bounded cell projection"/>
    <property type="evidence" value="ECO:0007669"/>
    <property type="project" value="UniProtKB-ARBA"/>
</dbReference>
<keyword evidence="19" id="KW-1185">Reference proteome</keyword>
<evidence type="ECO:0000256" key="2">
    <source>
        <dbReference type="ARBA" id="ARBA00010297"/>
    </source>
</evidence>
<keyword evidence="7" id="KW-0677">Repeat</keyword>
<dbReference type="SUPFAM" id="SSF81296">
    <property type="entry name" value="E set domains"/>
    <property type="match status" value="4"/>
</dbReference>
<dbReference type="GO" id="GO:0007162">
    <property type="term" value="P:negative regulation of cell adhesion"/>
    <property type="evidence" value="ECO:0007669"/>
    <property type="project" value="TreeGrafter"/>
</dbReference>
<dbReference type="GO" id="GO:0050772">
    <property type="term" value="P:positive regulation of axonogenesis"/>
    <property type="evidence" value="ECO:0007669"/>
    <property type="project" value="TreeGrafter"/>
</dbReference>
<accession>A0A6J2XBV9</accession>
<dbReference type="InterPro" id="IPR013783">
    <property type="entry name" value="Ig-like_fold"/>
</dbReference>
<dbReference type="Pfam" id="PF24479">
    <property type="entry name" value="PSI_PlexinA-B"/>
    <property type="match status" value="1"/>
</dbReference>
<dbReference type="InterPro" id="IPR008936">
    <property type="entry name" value="Rho_GTPase_activation_prot"/>
</dbReference>
<gene>
    <name evidence="20" type="primary">LOC115876861</name>
</gene>
<evidence type="ECO:0000256" key="10">
    <source>
        <dbReference type="ARBA" id="ARBA00022989"/>
    </source>
</evidence>
<proteinExistence type="inferred from homology"/>
<dbReference type="Gene3D" id="1.10.506.10">
    <property type="entry name" value="GTPase Activation - p120gap, domain 1"/>
    <property type="match status" value="1"/>
</dbReference>
<dbReference type="InterPro" id="IPR046800">
    <property type="entry name" value="Plexin_RBD"/>
</dbReference>
<dbReference type="FunCoup" id="A0A6J2XBV9">
    <property type="interactions" value="6"/>
</dbReference>
<evidence type="ECO:0000256" key="15">
    <source>
        <dbReference type="PROSITE-ProRule" id="PRU00352"/>
    </source>
</evidence>
<dbReference type="CDD" id="cd11236">
    <property type="entry name" value="Sema_plexin_like"/>
    <property type="match status" value="1"/>
</dbReference>
<evidence type="ECO:0000256" key="5">
    <source>
        <dbReference type="ARBA" id="ARBA00022692"/>
    </source>
</evidence>
<dbReference type="GO" id="GO:0002116">
    <property type="term" value="C:semaphorin receptor complex"/>
    <property type="evidence" value="ECO:0007669"/>
    <property type="project" value="TreeGrafter"/>
</dbReference>
<dbReference type="Gene3D" id="2.130.10.10">
    <property type="entry name" value="YVTN repeat-like/Quinoprotein amine dehydrogenase"/>
    <property type="match status" value="1"/>
</dbReference>
<dbReference type="InterPro" id="IPR002909">
    <property type="entry name" value="IPT_dom"/>
</dbReference>
<evidence type="ECO:0000256" key="11">
    <source>
        <dbReference type="ARBA" id="ARBA00023136"/>
    </source>
</evidence>
<dbReference type="GO" id="GO:0005886">
    <property type="term" value="C:plasma membrane"/>
    <property type="evidence" value="ECO:0007669"/>
    <property type="project" value="UniProtKB-SubCell"/>
</dbReference>
<keyword evidence="11 16" id="KW-0472">Membrane</keyword>